<dbReference type="Pfam" id="PF08659">
    <property type="entry name" value="KR"/>
    <property type="match status" value="1"/>
</dbReference>
<proteinExistence type="predicted"/>
<dbReference type="Gene3D" id="3.40.50.720">
    <property type="entry name" value="NAD(P)-binding Rossmann-like Domain"/>
    <property type="match status" value="1"/>
</dbReference>
<sequence>MKQKGSLGIISTEPESVLCKVLHLSAQEAGWKNIRTQPYSNLELCADQCNALIFLPPLERLPKAVLGSLSKLQDVVVICDNRHAECLRALIGMDHENFQIHILSLTSIFQKASLKKQSMPFSSWMKSLEPKQSLKLPCSVFQQTGKSESMGSSASSHLTRKAVPFVMLKGNVHSNFSDIPLYRGKRKMFKEKAVYIVTGGLTGLGFETVRFIAENGGGGIVFLSRRKPGVEKQKEIKDLQHRNKRSKIIALQCNVIFRSDVEKAISVVSKIFPKCPIKGVFHSAVVLHDGSIEALTISDFEEVFSPKVAGAMNLHHATQGQDLDYFVCYSSVASFLGNAMQANYAAANSFLDLFCHYRRNRGLAGQSINWGALNLGLPQNQNEIQNFLESKGIAILQVNDFYEYLKRSLILNNPQQAIIKFNFKNLTNYFISQNPAFRNRMHSVLMELSGGRFELSEQTVSQDLTPVKNEDYIMALMSQLSGADPSDVAMNSSLLSNGIDSMLAMTLQNRIFQERRVNIPLVKLLDPNTTAFNLAWLLEEQSKEIGKSVK</sequence>
<keyword evidence="3" id="KW-1185">Reference proteome</keyword>
<dbReference type="InterPro" id="IPR036291">
    <property type="entry name" value="NAD(P)-bd_dom_sf"/>
</dbReference>
<dbReference type="GeneID" id="107117718"/>
<dbReference type="SMART" id="SM00822">
    <property type="entry name" value="PKS_KR"/>
    <property type="match status" value="1"/>
</dbReference>
<feature type="domain" description="Carrier" evidence="2">
    <location>
        <begin position="467"/>
        <end position="542"/>
    </location>
</feature>
<dbReference type="CDD" id="cd05274">
    <property type="entry name" value="KR_FAS_SDR_x"/>
    <property type="match status" value="1"/>
</dbReference>
<gene>
    <name evidence="4" type="primary">LOC107117718</name>
</gene>
<dbReference type="SUPFAM" id="SSF51735">
    <property type="entry name" value="NAD(P)-binding Rossmann-fold domains"/>
    <property type="match status" value="1"/>
</dbReference>
<dbReference type="PANTHER" id="PTHR45681">
    <property type="entry name" value="POLYKETIDE SYNTHASE 44-RELATED"/>
    <property type="match status" value="1"/>
</dbReference>
<dbReference type="Gene3D" id="1.10.1200.10">
    <property type="entry name" value="ACP-like"/>
    <property type="match status" value="1"/>
</dbReference>
<keyword evidence="1" id="KW-0808">Transferase</keyword>
<dbReference type="InterPro" id="IPR009081">
    <property type="entry name" value="PP-bd_ACP"/>
</dbReference>
<dbReference type="InterPro" id="IPR013968">
    <property type="entry name" value="PKS_KR"/>
</dbReference>
<evidence type="ECO:0000256" key="1">
    <source>
        <dbReference type="ARBA" id="ARBA00022679"/>
    </source>
</evidence>
<dbReference type="InterPro" id="IPR036736">
    <property type="entry name" value="ACP-like_sf"/>
</dbReference>
<dbReference type="RefSeq" id="XP_015275364.1">
    <property type="nucleotide sequence ID" value="XM_015419878.1"/>
</dbReference>
<evidence type="ECO:0000259" key="2">
    <source>
        <dbReference type="PROSITE" id="PS50075"/>
    </source>
</evidence>
<evidence type="ECO:0000313" key="3">
    <source>
        <dbReference type="Proteomes" id="UP000694871"/>
    </source>
</evidence>
<dbReference type="PROSITE" id="PS50075">
    <property type="entry name" value="CARRIER"/>
    <property type="match status" value="1"/>
</dbReference>
<name>A0ABM1KNS7_GEKJA</name>
<accession>A0ABM1KNS7</accession>
<dbReference type="Pfam" id="PF00550">
    <property type="entry name" value="PP-binding"/>
    <property type="match status" value="1"/>
</dbReference>
<protein>
    <submittedName>
        <fullName evidence="4">LOW QUALITY PROTEIN: polyketide synthase PksN-like</fullName>
    </submittedName>
</protein>
<evidence type="ECO:0000313" key="4">
    <source>
        <dbReference type="RefSeq" id="XP_015275364.1"/>
    </source>
</evidence>
<dbReference type="SUPFAM" id="SSF47336">
    <property type="entry name" value="ACP-like"/>
    <property type="match status" value="1"/>
</dbReference>
<dbReference type="PANTHER" id="PTHR45681:SF8">
    <property type="entry name" value="CARRIER DOMAIN-CONTAINING PROTEIN"/>
    <property type="match status" value="1"/>
</dbReference>
<dbReference type="InterPro" id="IPR050444">
    <property type="entry name" value="Polyketide_Synthase"/>
</dbReference>
<dbReference type="Proteomes" id="UP000694871">
    <property type="component" value="Unplaced"/>
</dbReference>
<reference evidence="4" key="1">
    <citation type="submission" date="2025-08" db="UniProtKB">
        <authorList>
            <consortium name="RefSeq"/>
        </authorList>
    </citation>
    <scope>IDENTIFICATION</scope>
</reference>
<dbReference type="InterPro" id="IPR057326">
    <property type="entry name" value="KR_dom"/>
</dbReference>
<organism evidence="3 4">
    <name type="scientific">Gekko japonicus</name>
    <name type="common">Schlegel's Japanese gecko</name>
    <dbReference type="NCBI Taxonomy" id="146911"/>
    <lineage>
        <taxon>Eukaryota</taxon>
        <taxon>Metazoa</taxon>
        <taxon>Chordata</taxon>
        <taxon>Craniata</taxon>
        <taxon>Vertebrata</taxon>
        <taxon>Euteleostomi</taxon>
        <taxon>Lepidosauria</taxon>
        <taxon>Squamata</taxon>
        <taxon>Bifurcata</taxon>
        <taxon>Gekkota</taxon>
        <taxon>Gekkonidae</taxon>
        <taxon>Gekkoninae</taxon>
        <taxon>Gekko</taxon>
    </lineage>
</organism>